<dbReference type="EMBL" id="WMEQ01000012">
    <property type="protein sequence ID" value="MYL34851.1"/>
    <property type="molecule type" value="Genomic_DNA"/>
</dbReference>
<keyword evidence="2" id="KW-0808">Transferase</keyword>
<evidence type="ECO:0000259" key="1">
    <source>
        <dbReference type="Pfam" id="PF01909"/>
    </source>
</evidence>
<organism evidence="2 3">
    <name type="scientific">Pontibacillus yanchengensis</name>
    <dbReference type="NCBI Taxonomy" id="462910"/>
    <lineage>
        <taxon>Bacteria</taxon>
        <taxon>Bacillati</taxon>
        <taxon>Bacillota</taxon>
        <taxon>Bacilli</taxon>
        <taxon>Bacillales</taxon>
        <taxon>Bacillaceae</taxon>
        <taxon>Pontibacillus</taxon>
    </lineage>
</organism>
<protein>
    <submittedName>
        <fullName evidence="2">Nucleotidyltransferase</fullName>
    </submittedName>
</protein>
<name>A0A6I5A3V4_9BACI</name>
<proteinExistence type="predicted"/>
<reference evidence="2 3" key="1">
    <citation type="submission" date="2019-11" db="EMBL/GenBank/DDBJ databases">
        <title>Genome sequences of 17 halophilic strains isolated from different environments.</title>
        <authorList>
            <person name="Furrow R.E."/>
        </authorList>
    </citation>
    <scope>NUCLEOTIDE SEQUENCE [LARGE SCALE GENOMIC DNA]</scope>
    <source>
        <strain evidence="2 3">22514_16_FS</strain>
    </source>
</reference>
<feature type="domain" description="Polymerase nucleotidyl transferase" evidence="1">
    <location>
        <begin position="22"/>
        <end position="67"/>
    </location>
</feature>
<comment type="caution">
    <text evidence="2">The sequence shown here is derived from an EMBL/GenBank/DDBJ whole genome shotgun (WGS) entry which is preliminary data.</text>
</comment>
<evidence type="ECO:0000313" key="3">
    <source>
        <dbReference type="Proteomes" id="UP000468638"/>
    </source>
</evidence>
<dbReference type="InterPro" id="IPR002934">
    <property type="entry name" value="Polymerase_NTP_transf_dom"/>
</dbReference>
<dbReference type="RefSeq" id="WP_160909939.1">
    <property type="nucleotide sequence ID" value="NZ_WMEQ01000012.1"/>
</dbReference>
<dbReference type="SUPFAM" id="SSF81301">
    <property type="entry name" value="Nucleotidyltransferase"/>
    <property type="match status" value="1"/>
</dbReference>
<evidence type="ECO:0000313" key="2">
    <source>
        <dbReference type="EMBL" id="MYL34851.1"/>
    </source>
</evidence>
<dbReference type="Proteomes" id="UP000468638">
    <property type="component" value="Unassembled WGS sequence"/>
</dbReference>
<dbReference type="InterPro" id="IPR043519">
    <property type="entry name" value="NT_sf"/>
</dbReference>
<gene>
    <name evidence="2" type="ORF">GLW05_14750</name>
</gene>
<dbReference type="OrthoDB" id="1933376at2"/>
<dbReference type="AlphaFoldDB" id="A0A6I5A3V4"/>
<accession>A0A6I5A3V4</accession>
<dbReference type="Gene3D" id="3.30.460.10">
    <property type="entry name" value="Beta Polymerase, domain 2"/>
    <property type="match status" value="1"/>
</dbReference>
<dbReference type="Pfam" id="PF01909">
    <property type="entry name" value="NTP_transf_2"/>
    <property type="match status" value="1"/>
</dbReference>
<sequence length="261" mass="30429">MVPEQVESLLTEYTEKLNNLPSDVIKGVYLYGSLALDAFEEENSDIDFITIINRPLVEEEEEKLQQLHVALKNDYPFGNVMDGVYMLDSQIGKYNEELEAYLYCEEGELKRGHWDINAITWWVLEHHGIKVIGPDVTELPLETSWNDVKKTLRYNTEHYWPNKKLIQLLNDDDALFAIETNARILCTLEQESVIPKTEALQVAKQKVGREWGQLLDEGMLLRTNHENSATSHYSSPLMRAQVIMNFMEYIRHECRPYYQIT</sequence>
<dbReference type="GO" id="GO:0016779">
    <property type="term" value="F:nucleotidyltransferase activity"/>
    <property type="evidence" value="ECO:0007669"/>
    <property type="project" value="InterPro"/>
</dbReference>